<dbReference type="RefSeq" id="WP_248009279.1">
    <property type="nucleotide sequence ID" value="NZ_JAJHVV010000007.1"/>
</dbReference>
<evidence type="ECO:0000256" key="5">
    <source>
        <dbReference type="SAM" id="Phobius"/>
    </source>
</evidence>
<organism evidence="8 9">
    <name type="scientific">Vibrio amylolyticus</name>
    <dbReference type="NCBI Taxonomy" id="2847292"/>
    <lineage>
        <taxon>Bacteria</taxon>
        <taxon>Pseudomonadati</taxon>
        <taxon>Pseudomonadota</taxon>
        <taxon>Gammaproteobacteria</taxon>
        <taxon>Vibrionales</taxon>
        <taxon>Vibrionaceae</taxon>
        <taxon>Vibrio</taxon>
    </lineage>
</organism>
<accession>A0A9X1XM30</accession>
<comment type="caution">
    <text evidence="8">The sequence shown here is derived from an EMBL/GenBank/DDBJ whole genome shotgun (WGS) entry which is preliminary data.</text>
</comment>
<feature type="transmembrane region" description="Helical" evidence="5">
    <location>
        <begin position="15"/>
        <end position="38"/>
    </location>
</feature>
<protein>
    <submittedName>
        <fullName evidence="8">Methyl-accepting chemotaxis protein</fullName>
    </submittedName>
</protein>
<feature type="transmembrane region" description="Helical" evidence="5">
    <location>
        <begin position="235"/>
        <end position="256"/>
    </location>
</feature>
<dbReference type="AlphaFoldDB" id="A0A9X1XM30"/>
<evidence type="ECO:0000256" key="3">
    <source>
        <dbReference type="ARBA" id="ARBA00029447"/>
    </source>
</evidence>
<dbReference type="PANTHER" id="PTHR32089">
    <property type="entry name" value="METHYL-ACCEPTING CHEMOTAXIS PROTEIN MCPB"/>
    <property type="match status" value="1"/>
</dbReference>
<evidence type="ECO:0000256" key="1">
    <source>
        <dbReference type="ARBA" id="ARBA00004370"/>
    </source>
</evidence>
<sequence>MWLNWLTNVSFRIKMYVLVMGIIAITIITSYLSANYFIGKSVHEMDSKNLDVQMSLIKDKIQGDIEQQISMAENLQFSLLDITRIVETTNFYDVVKVTPGIAFSKDGAVENEERSVQFQEMLTTANEQVKVSNIIIHDEKPMLTVVVPRKHGVGDIFYIDLTHTQNLFDDFSSQGIHFSLSDIAGSELNSGALVGDFMEIPSSFSIKENQWELTGYIDSNVIQESVSSINRQITLALFIASLVIAPLGVVLINIAFKPIVSLRQIIIGLASGDGDLTQRLSVKTKGDLGWIADGVNRFIESLQVMMVDISKFTQQTNSEVKTLQARAESNQTLLDEHQKETELVVTAVEEINATTSSVAQNAAVAAELTTQATQEATEARDMVNVAVNSVNSLVEEVGSMSHSVMAMSNDTKQIADSLHVIGEIAAQTNLLALNAAIEAARAGEQGRGFAVVADEVRNLASRTQNSTSEIEEMLNKLRQANDKVVSNMDITKSSCHETAENTSNVISCLDAVNTSVYKISDLSAEISVAAEEQSQVSEEVSRNMTAIGKVIHTINNNGLESVRSVTELSQHNQQLATIVGKFKVS</sequence>
<evidence type="ECO:0000256" key="2">
    <source>
        <dbReference type="ARBA" id="ARBA00023224"/>
    </source>
</evidence>
<dbReference type="Gene3D" id="1.10.287.950">
    <property type="entry name" value="Methyl-accepting chemotaxis protein"/>
    <property type="match status" value="1"/>
</dbReference>
<dbReference type="SMART" id="SM00304">
    <property type="entry name" value="HAMP"/>
    <property type="match status" value="1"/>
</dbReference>
<dbReference type="PROSITE" id="PS50111">
    <property type="entry name" value="CHEMOTAXIS_TRANSDUC_2"/>
    <property type="match status" value="1"/>
</dbReference>
<keyword evidence="9" id="KW-1185">Reference proteome</keyword>
<dbReference type="InterPro" id="IPR004089">
    <property type="entry name" value="MCPsignal_dom"/>
</dbReference>
<feature type="domain" description="HAMP" evidence="7">
    <location>
        <begin position="253"/>
        <end position="307"/>
    </location>
</feature>
<keyword evidence="5" id="KW-0812">Transmembrane</keyword>
<dbReference type="Pfam" id="PF00015">
    <property type="entry name" value="MCPsignal"/>
    <property type="match status" value="1"/>
</dbReference>
<gene>
    <name evidence="8" type="ORF">KP803_13085</name>
</gene>
<keyword evidence="5" id="KW-0472">Membrane</keyword>
<evidence type="ECO:0000259" key="6">
    <source>
        <dbReference type="PROSITE" id="PS50111"/>
    </source>
</evidence>
<evidence type="ECO:0000259" key="7">
    <source>
        <dbReference type="PROSITE" id="PS50885"/>
    </source>
</evidence>
<feature type="domain" description="Methyl-accepting transducer" evidence="6">
    <location>
        <begin position="312"/>
        <end position="548"/>
    </location>
</feature>
<dbReference type="SMART" id="SM00283">
    <property type="entry name" value="MA"/>
    <property type="match status" value="1"/>
</dbReference>
<dbReference type="GO" id="GO:0007165">
    <property type="term" value="P:signal transduction"/>
    <property type="evidence" value="ECO:0007669"/>
    <property type="project" value="UniProtKB-KW"/>
</dbReference>
<comment type="similarity">
    <text evidence="3">Belongs to the methyl-accepting chemotaxis (MCP) protein family.</text>
</comment>
<dbReference type="CDD" id="cd11386">
    <property type="entry name" value="MCP_signal"/>
    <property type="match status" value="1"/>
</dbReference>
<dbReference type="GO" id="GO:0006935">
    <property type="term" value="P:chemotaxis"/>
    <property type="evidence" value="ECO:0007669"/>
    <property type="project" value="UniProtKB-ARBA"/>
</dbReference>
<dbReference type="FunFam" id="1.10.287.950:FF:000001">
    <property type="entry name" value="Methyl-accepting chemotaxis sensory transducer"/>
    <property type="match status" value="1"/>
</dbReference>
<evidence type="ECO:0000313" key="8">
    <source>
        <dbReference type="EMBL" id="MCK6264208.1"/>
    </source>
</evidence>
<evidence type="ECO:0000313" key="9">
    <source>
        <dbReference type="Proteomes" id="UP001139559"/>
    </source>
</evidence>
<dbReference type="PANTHER" id="PTHR32089:SF55">
    <property type="entry name" value="METHYL ACCEPTING SENSORY TRANSDUCER WITH CACHE_2 SMALL MOLECULE BINDING DOMAIN"/>
    <property type="match status" value="1"/>
</dbReference>
<dbReference type="CDD" id="cd06225">
    <property type="entry name" value="HAMP"/>
    <property type="match status" value="1"/>
</dbReference>
<dbReference type="InterPro" id="IPR003660">
    <property type="entry name" value="HAMP_dom"/>
</dbReference>
<name>A0A9X1XM30_9VIBR</name>
<dbReference type="Proteomes" id="UP001139559">
    <property type="component" value="Unassembled WGS sequence"/>
</dbReference>
<dbReference type="PROSITE" id="PS50885">
    <property type="entry name" value="HAMP"/>
    <property type="match status" value="1"/>
</dbReference>
<reference evidence="8" key="1">
    <citation type="submission" date="2021-11" db="EMBL/GenBank/DDBJ databases">
        <title>Vibrio ZSDE26 sp. nov. and Vibrio ZSDZ34 sp. nov., isolated from coastal seawater in Qingdao.</title>
        <authorList>
            <person name="Zhang P."/>
        </authorList>
    </citation>
    <scope>NUCLEOTIDE SEQUENCE</scope>
    <source>
        <strain evidence="8">ZSDE26</strain>
    </source>
</reference>
<comment type="subcellular location">
    <subcellularLocation>
        <location evidence="1">Membrane</location>
    </subcellularLocation>
</comment>
<dbReference type="SUPFAM" id="SSF58104">
    <property type="entry name" value="Methyl-accepting chemotaxis protein (MCP) signaling domain"/>
    <property type="match status" value="1"/>
</dbReference>
<proteinExistence type="inferred from homology"/>
<keyword evidence="5" id="KW-1133">Transmembrane helix</keyword>
<dbReference type="GO" id="GO:0016020">
    <property type="term" value="C:membrane"/>
    <property type="evidence" value="ECO:0007669"/>
    <property type="project" value="UniProtKB-SubCell"/>
</dbReference>
<dbReference type="EMBL" id="JAJHVV010000007">
    <property type="protein sequence ID" value="MCK6264208.1"/>
    <property type="molecule type" value="Genomic_DNA"/>
</dbReference>
<evidence type="ECO:0000256" key="4">
    <source>
        <dbReference type="PROSITE-ProRule" id="PRU00284"/>
    </source>
</evidence>
<keyword evidence="2 4" id="KW-0807">Transducer</keyword>